<organism evidence="4 5">
    <name type="scientific">Natranaerovirga pectinivora</name>
    <dbReference type="NCBI Taxonomy" id="682400"/>
    <lineage>
        <taxon>Bacteria</taxon>
        <taxon>Bacillati</taxon>
        <taxon>Bacillota</taxon>
        <taxon>Clostridia</taxon>
        <taxon>Lachnospirales</taxon>
        <taxon>Natranaerovirgaceae</taxon>
        <taxon>Natranaerovirga</taxon>
    </lineage>
</organism>
<sequence length="1039" mass="115883">MKKKYRLILCVLIICNILLTTIMVPMNIYSTKISAKSNNEIIDEKSVNIGKNVSYTWIDMKVNNKPEKIHIVEFDLQNPNLELQAVKSNGYVYGFEELSKTAKSIDKEQNRVIAGINGDFFHTNSGIPIGMFINDGELLVTPPGDWYAFGIKEDNTTIIGKSPRVNKHLITVDNSYNISHINRIPAISEALILFTDQFFTSTKTNNERDEIICKVIDGGSRSGETMILEVIEIRRGLGNSTIQEGQVVISASGKYKKALANVNIGDHLMTRIELEDEWKNVKMAVGGEGFIVRNGEIEPPKNNFSHPRSAIGVKEDGQIVMFQVDGRSLGISEGLTLEEVGRLMKDMGVINAINLDGGGSSAIVARLPGQKLTTLLNNPSDGRERRVANSLLLVDTSELGEAAHLVIRPNVARILVGSEYKFNSVAVDENYYPVEYNEKPLWIVDNENFGSITLDGKFTAGKNPGILDVWAFSEYIYGSSSVEVVADITNIKLNHSNVALSSGETINFKITATRNGQVIESTNDAFEWVVEGDIGTIDKNGVFKGTEMSNKSGRLIVRYTNPVTKQVLTTSVNITVGRDPIIIENFEGILNNRWAASGVNYNTVNITEEIRDQFVRFGNKSVKLEYDFTNKEGTSGAYIVPKDNNPIALTGSPTKIGLWVYGDGSGNWLRGQLRDGNNQVINIDFVDLQKGIDFVGWKYLEAEIPKGRPLPLRMEAPVRLMRINENSKSKGVIYVDEIRALYGNVIEDITPPEILEIYPLNNQVVESNFNQIYAYVQDLDYDKDGNKIIKNINPNNSRLYINNKLVKHNYDHVNGVITHIPETPLVNGNYSVKLILRDDNGNQSIKEWSFRVLREQNIIFDDVPQNFWAEQAILNLANKGIISGKGNNNFAPMDNITRAEVIALVVRLFELEGTENAIEFNDLKGNEWYINYLNIATSNGVVSGYQDGTFRGNNLITRQELSVMIYNALKVTDSQLIKDNDKINLADEEAVANFAKDAVDALYRANIINGYPDGSFRPINNALRAETAMIIYNILNAKQ</sequence>
<proteinExistence type="predicted"/>
<dbReference type="InterPro" id="IPR001119">
    <property type="entry name" value="SLH_dom"/>
</dbReference>
<keyword evidence="2" id="KW-0812">Transmembrane</keyword>
<dbReference type="AlphaFoldDB" id="A0A4R3MPY0"/>
<keyword evidence="2" id="KW-1133">Transmembrane helix</keyword>
<evidence type="ECO:0000256" key="2">
    <source>
        <dbReference type="SAM" id="Phobius"/>
    </source>
</evidence>
<reference evidence="4 5" key="1">
    <citation type="submission" date="2019-03" db="EMBL/GenBank/DDBJ databases">
        <title>Genomic Encyclopedia of Type Strains, Phase IV (KMG-IV): sequencing the most valuable type-strain genomes for metagenomic binning, comparative biology and taxonomic classification.</title>
        <authorList>
            <person name="Goeker M."/>
        </authorList>
    </citation>
    <scope>NUCLEOTIDE SEQUENCE [LARGE SCALE GENOMIC DNA]</scope>
    <source>
        <strain evidence="4 5">DSM 24629</strain>
    </source>
</reference>
<dbReference type="InterPro" id="IPR018711">
    <property type="entry name" value="NAGPA"/>
</dbReference>
<dbReference type="PANTHER" id="PTHR40446:SF2">
    <property type="entry name" value="N-ACETYLGLUCOSAMINE-1-PHOSPHODIESTER ALPHA-N-ACETYLGLUCOSAMINIDASE"/>
    <property type="match status" value="1"/>
</dbReference>
<dbReference type="EMBL" id="SMAL01000002">
    <property type="protein sequence ID" value="TCT16341.1"/>
    <property type="molecule type" value="Genomic_DNA"/>
</dbReference>
<gene>
    <name evidence="4" type="ORF">EDC18_102359</name>
</gene>
<keyword evidence="5" id="KW-1185">Reference proteome</keyword>
<feature type="domain" description="SLH" evidence="3">
    <location>
        <begin position="920"/>
        <end position="979"/>
    </location>
</feature>
<keyword evidence="2" id="KW-0472">Membrane</keyword>
<keyword evidence="1" id="KW-0677">Repeat</keyword>
<dbReference type="RefSeq" id="WP_132250667.1">
    <property type="nucleotide sequence ID" value="NZ_SMAL01000002.1"/>
</dbReference>
<accession>A0A4R3MPY0</accession>
<comment type="caution">
    <text evidence="4">The sequence shown here is derived from an EMBL/GenBank/DDBJ whole genome shotgun (WGS) entry which is preliminary data.</text>
</comment>
<dbReference type="Pfam" id="PF09992">
    <property type="entry name" value="NAGPA"/>
    <property type="match status" value="1"/>
</dbReference>
<dbReference type="PANTHER" id="PTHR40446">
    <property type="entry name" value="N-ACETYLGLUCOSAMINE-1-PHOSPHODIESTER ALPHA-N-ACETYLGLUCOSAMINIDASE"/>
    <property type="match status" value="1"/>
</dbReference>
<name>A0A4R3MPY0_9FIRM</name>
<dbReference type="PROSITE" id="PS51272">
    <property type="entry name" value="SLH"/>
    <property type="match status" value="3"/>
</dbReference>
<evidence type="ECO:0000256" key="1">
    <source>
        <dbReference type="ARBA" id="ARBA00022737"/>
    </source>
</evidence>
<protein>
    <submittedName>
        <fullName evidence="4">S-layer family protein</fullName>
    </submittedName>
</protein>
<evidence type="ECO:0000259" key="3">
    <source>
        <dbReference type="PROSITE" id="PS51272"/>
    </source>
</evidence>
<dbReference type="Proteomes" id="UP000294902">
    <property type="component" value="Unassembled WGS sequence"/>
</dbReference>
<feature type="domain" description="SLH" evidence="3">
    <location>
        <begin position="856"/>
        <end position="919"/>
    </location>
</feature>
<evidence type="ECO:0000313" key="5">
    <source>
        <dbReference type="Proteomes" id="UP000294902"/>
    </source>
</evidence>
<feature type="domain" description="SLH" evidence="3">
    <location>
        <begin position="982"/>
        <end position="1039"/>
    </location>
</feature>
<dbReference type="Pfam" id="PF00395">
    <property type="entry name" value="SLH"/>
    <property type="match status" value="3"/>
</dbReference>
<feature type="transmembrane region" description="Helical" evidence="2">
    <location>
        <begin position="7"/>
        <end position="29"/>
    </location>
</feature>
<dbReference type="OrthoDB" id="9809781at2"/>
<evidence type="ECO:0000313" key="4">
    <source>
        <dbReference type="EMBL" id="TCT16341.1"/>
    </source>
</evidence>